<reference evidence="1 2" key="1">
    <citation type="submission" date="2021-06" db="EMBL/GenBank/DDBJ databases">
        <authorList>
            <person name="Palmer J.M."/>
        </authorList>
    </citation>
    <scope>NUCLEOTIDE SEQUENCE [LARGE SCALE GENOMIC DNA]</scope>
    <source>
        <strain evidence="2">if_2019</strain>
        <tissue evidence="1">Muscle</tissue>
    </source>
</reference>
<proteinExistence type="predicted"/>
<dbReference type="InterPro" id="IPR028823">
    <property type="entry name" value="NALCN"/>
</dbReference>
<dbReference type="EMBL" id="JAHRIQ010107199">
    <property type="protein sequence ID" value="MEQ2256481.1"/>
    <property type="molecule type" value="Genomic_DNA"/>
</dbReference>
<name>A0ABV0VH22_9TELE</name>
<dbReference type="PANTHER" id="PTHR46141:SF1">
    <property type="entry name" value="SODIUM LEAK CHANNEL NALCN"/>
    <property type="match status" value="1"/>
</dbReference>
<keyword evidence="2" id="KW-1185">Reference proteome</keyword>
<dbReference type="PANTHER" id="PTHR46141">
    <property type="entry name" value="SODIUM LEAK CHANNEL NON-SELECTIVE PROTEIN"/>
    <property type="match status" value="1"/>
</dbReference>
<protein>
    <submittedName>
        <fullName evidence="1">Uncharacterized protein</fullName>
    </submittedName>
</protein>
<organism evidence="1 2">
    <name type="scientific">Ilyodon furcidens</name>
    <name type="common">goldbreast splitfin</name>
    <dbReference type="NCBI Taxonomy" id="33524"/>
    <lineage>
        <taxon>Eukaryota</taxon>
        <taxon>Metazoa</taxon>
        <taxon>Chordata</taxon>
        <taxon>Craniata</taxon>
        <taxon>Vertebrata</taxon>
        <taxon>Euteleostomi</taxon>
        <taxon>Actinopterygii</taxon>
        <taxon>Neopterygii</taxon>
        <taxon>Teleostei</taxon>
        <taxon>Neoteleostei</taxon>
        <taxon>Acanthomorphata</taxon>
        <taxon>Ovalentaria</taxon>
        <taxon>Atherinomorphae</taxon>
        <taxon>Cyprinodontiformes</taxon>
        <taxon>Goodeidae</taxon>
        <taxon>Ilyodon</taxon>
    </lineage>
</organism>
<dbReference type="Proteomes" id="UP001482620">
    <property type="component" value="Unassembled WGS sequence"/>
</dbReference>
<gene>
    <name evidence="1" type="ORF">ILYODFUR_024606</name>
</gene>
<feature type="non-terminal residue" evidence="1">
    <location>
        <position position="1"/>
    </location>
</feature>
<comment type="caution">
    <text evidence="1">The sequence shown here is derived from an EMBL/GenBank/DDBJ whole genome shotgun (WGS) entry which is preliminary data.</text>
</comment>
<evidence type="ECO:0000313" key="2">
    <source>
        <dbReference type="Proteomes" id="UP001482620"/>
    </source>
</evidence>
<accession>A0ABV0VH22</accession>
<sequence length="118" mass="13942">LKQSEANADTKEKLPLRLRIFEKFPNRPQMVKISKLPSDFTVPRIRESFMKQFIDRQQQDTSCLFRRLPSASSSSCDHSKRSAIEDNKYIDQKLRRSIFSIRARNLLEKESTINKILR</sequence>
<evidence type="ECO:0000313" key="1">
    <source>
        <dbReference type="EMBL" id="MEQ2256481.1"/>
    </source>
</evidence>